<feature type="domain" description="N-acetyltransferase" evidence="1">
    <location>
        <begin position="1"/>
        <end position="150"/>
    </location>
</feature>
<reference evidence="2 3" key="1">
    <citation type="submission" date="2019-03" db="EMBL/GenBank/DDBJ databases">
        <title>Complete genome sequence of the plant growth promoting strain Pseudomonas fluorescens LBUM677.</title>
        <authorList>
            <person name="Novinscak A."/>
            <person name="Joly D."/>
            <person name="Filion M."/>
        </authorList>
    </citation>
    <scope>NUCLEOTIDE SEQUENCE [LARGE SCALE GENOMIC DNA]</scope>
    <source>
        <strain evidence="2 3">LBUM677</strain>
    </source>
</reference>
<dbReference type="InterPro" id="IPR050276">
    <property type="entry name" value="MshD_Acetyltransferase"/>
</dbReference>
<dbReference type="RefSeq" id="WP_135295680.1">
    <property type="nucleotide sequence ID" value="NZ_CP038438.1"/>
</dbReference>
<evidence type="ECO:0000259" key="1">
    <source>
        <dbReference type="PROSITE" id="PS51186"/>
    </source>
</evidence>
<dbReference type="PANTHER" id="PTHR43617">
    <property type="entry name" value="L-AMINO ACID N-ACETYLTRANSFERASE"/>
    <property type="match status" value="1"/>
</dbReference>
<dbReference type="EMBL" id="CP038438">
    <property type="protein sequence ID" value="QBX41458.1"/>
    <property type="molecule type" value="Genomic_DNA"/>
</dbReference>
<dbReference type="GO" id="GO:0016747">
    <property type="term" value="F:acyltransferase activity, transferring groups other than amino-acyl groups"/>
    <property type="evidence" value="ECO:0007669"/>
    <property type="project" value="InterPro"/>
</dbReference>
<dbReference type="Proteomes" id="UP000295797">
    <property type="component" value="Chromosome"/>
</dbReference>
<dbReference type="SUPFAM" id="SSF55729">
    <property type="entry name" value="Acyl-CoA N-acyltransferases (Nat)"/>
    <property type="match status" value="1"/>
</dbReference>
<dbReference type="Pfam" id="PF00583">
    <property type="entry name" value="Acetyltransf_1"/>
    <property type="match status" value="1"/>
</dbReference>
<organism evidence="2 3">
    <name type="scientific">Pseudomonas fluorescens</name>
    <dbReference type="NCBI Taxonomy" id="294"/>
    <lineage>
        <taxon>Bacteria</taxon>
        <taxon>Pseudomonadati</taxon>
        <taxon>Pseudomonadota</taxon>
        <taxon>Gammaproteobacteria</taxon>
        <taxon>Pseudomonadales</taxon>
        <taxon>Pseudomonadaceae</taxon>
        <taxon>Pseudomonas</taxon>
    </lineage>
</organism>
<protein>
    <submittedName>
        <fullName evidence="2">N-acetyltransferase</fullName>
    </submittedName>
</protein>
<name>A0AAP9CIK6_PSEFL</name>
<sequence>MTLRPATDSDRAALFDLHRTVFQSHIEKIWGWNESWQLSNFAAEFACAATSVIEADGQIVGYVQILDQEDRIYVQNIAISQEFQGKGIGTRILKKLQLNAAARNVPVQLGVFRTNTLAQRLYESLGFRRTGETPTLYRNVLGCELKFELYQRLG</sequence>
<dbReference type="PROSITE" id="PS51186">
    <property type="entry name" value="GNAT"/>
    <property type="match status" value="1"/>
</dbReference>
<dbReference type="Gene3D" id="3.40.630.30">
    <property type="match status" value="1"/>
</dbReference>
<accession>A0AAP9CIK6</accession>
<dbReference type="AlphaFoldDB" id="A0AAP9CIK6"/>
<proteinExistence type="predicted"/>
<dbReference type="InterPro" id="IPR016181">
    <property type="entry name" value="Acyl_CoA_acyltransferase"/>
</dbReference>
<evidence type="ECO:0000313" key="3">
    <source>
        <dbReference type="Proteomes" id="UP000295797"/>
    </source>
</evidence>
<gene>
    <name evidence="2" type="ORF">E4T63_13025</name>
</gene>
<dbReference type="InterPro" id="IPR000182">
    <property type="entry name" value="GNAT_dom"/>
</dbReference>
<dbReference type="CDD" id="cd04301">
    <property type="entry name" value="NAT_SF"/>
    <property type="match status" value="1"/>
</dbReference>
<evidence type="ECO:0000313" key="2">
    <source>
        <dbReference type="EMBL" id="QBX41458.1"/>
    </source>
</evidence>